<accession>A0A382E8W8</accession>
<dbReference type="AlphaFoldDB" id="A0A382E8W8"/>
<evidence type="ECO:0000313" key="1">
    <source>
        <dbReference type="EMBL" id="SVB46413.1"/>
    </source>
</evidence>
<gene>
    <name evidence="1" type="ORF">METZ01_LOCUS199267</name>
</gene>
<dbReference type="EMBL" id="UINC01043009">
    <property type="protein sequence ID" value="SVB46413.1"/>
    <property type="molecule type" value="Genomic_DNA"/>
</dbReference>
<proteinExistence type="predicted"/>
<reference evidence="1" key="1">
    <citation type="submission" date="2018-05" db="EMBL/GenBank/DDBJ databases">
        <authorList>
            <person name="Lanie J.A."/>
            <person name="Ng W.-L."/>
            <person name="Kazmierczak K.M."/>
            <person name="Andrzejewski T.M."/>
            <person name="Davidsen T.M."/>
            <person name="Wayne K.J."/>
            <person name="Tettelin H."/>
            <person name="Glass J.I."/>
            <person name="Rusch D."/>
            <person name="Podicherti R."/>
            <person name="Tsui H.-C.T."/>
            <person name="Winkler M.E."/>
        </authorList>
    </citation>
    <scope>NUCLEOTIDE SEQUENCE</scope>
</reference>
<organism evidence="1">
    <name type="scientific">marine metagenome</name>
    <dbReference type="NCBI Taxonomy" id="408172"/>
    <lineage>
        <taxon>unclassified sequences</taxon>
        <taxon>metagenomes</taxon>
        <taxon>ecological metagenomes</taxon>
    </lineage>
</organism>
<protein>
    <submittedName>
        <fullName evidence="1">Uncharacterized protein</fullName>
    </submittedName>
</protein>
<feature type="non-terminal residue" evidence="1">
    <location>
        <position position="28"/>
    </location>
</feature>
<sequence length="28" mass="3150">MSNGSYAFSLIEINSLIGKGDYYYRSNS</sequence>
<name>A0A382E8W8_9ZZZZ</name>